<evidence type="ECO:0000313" key="4">
    <source>
        <dbReference type="EMBL" id="CAL1143235.1"/>
    </source>
</evidence>
<feature type="transmembrane region" description="Helical" evidence="2">
    <location>
        <begin position="21"/>
        <end position="42"/>
    </location>
</feature>
<organism evidence="3">
    <name type="scientific">Cladocopium goreaui</name>
    <dbReference type="NCBI Taxonomy" id="2562237"/>
    <lineage>
        <taxon>Eukaryota</taxon>
        <taxon>Sar</taxon>
        <taxon>Alveolata</taxon>
        <taxon>Dinophyceae</taxon>
        <taxon>Suessiales</taxon>
        <taxon>Symbiodiniaceae</taxon>
        <taxon>Cladocopium</taxon>
    </lineage>
</organism>
<gene>
    <name evidence="3" type="ORF">C1SCF055_LOCUS16894</name>
</gene>
<dbReference type="SUPFAM" id="SSF53098">
    <property type="entry name" value="Ribonuclease H-like"/>
    <property type="match status" value="1"/>
</dbReference>
<evidence type="ECO:0000313" key="5">
    <source>
        <dbReference type="EMBL" id="CAL4777172.1"/>
    </source>
</evidence>
<dbReference type="EMBL" id="CAMXCT030001413">
    <property type="protein sequence ID" value="CAL4777172.1"/>
    <property type="molecule type" value="Genomic_DNA"/>
</dbReference>
<keyword evidence="2" id="KW-1133">Transmembrane helix</keyword>
<comment type="caution">
    <text evidence="3">The sequence shown here is derived from an EMBL/GenBank/DDBJ whole genome shotgun (WGS) entry which is preliminary data.</text>
</comment>
<dbReference type="OrthoDB" id="438138at2759"/>
<dbReference type="EMBL" id="CAMXCT010001413">
    <property type="protein sequence ID" value="CAI3989860.1"/>
    <property type="molecule type" value="Genomic_DNA"/>
</dbReference>
<dbReference type="InterPro" id="IPR012337">
    <property type="entry name" value="RNaseH-like_sf"/>
</dbReference>
<reference evidence="4" key="2">
    <citation type="submission" date="2024-04" db="EMBL/GenBank/DDBJ databases">
        <authorList>
            <person name="Chen Y."/>
            <person name="Shah S."/>
            <person name="Dougan E. K."/>
            <person name="Thang M."/>
            <person name="Chan C."/>
        </authorList>
    </citation>
    <scope>NUCLEOTIDE SEQUENCE [LARGE SCALE GENOMIC DNA]</scope>
</reference>
<evidence type="ECO:0000256" key="1">
    <source>
        <dbReference type="SAM" id="MobiDB-lite"/>
    </source>
</evidence>
<feature type="region of interest" description="Disordered" evidence="1">
    <location>
        <begin position="65"/>
        <end position="85"/>
    </location>
</feature>
<evidence type="ECO:0000256" key="2">
    <source>
        <dbReference type="SAM" id="Phobius"/>
    </source>
</evidence>
<name>A0A9P1CE51_9DINO</name>
<keyword evidence="2" id="KW-0812">Transmembrane</keyword>
<dbReference type="Proteomes" id="UP001152797">
    <property type="component" value="Unassembled WGS sequence"/>
</dbReference>
<sequence>MGIRERGSAAVKPTAKIPFGFSLICVVIASFTCGWIACFLWAEVALAATDWRLGLELSAWSVPTPPVASYSSGSVSSDDDELEADEGMPPMPHFAGEVASEVESEMIEDSFTKVGLRAVSSSDQRLWQDRLSWERKCACKKWCSLILMKLSAWAIGRTVAAGSGVQYARGGLMESVVDSLASRATATLHCRAGPLLKFAKYWRDRGVEFFPIQEDMVYQYIKAQTGWAPTAPRSLLISLSFAFHVFGLAGGDVAAKSARIKGVADSHYADRRKIVQYSDGLQLVDLHIDAHETGAGEGNPDEEEAVVSELVGHWAPPTTGTADQQYARHRDLEAMSYGDSSAVFEQRALHMGLEASVLKMFVDKGYKNMALFAFSCNYAPGAASDKPFVEMLQSTLGRDPNPSELSILRRLFNESYANVAADIESQVKQTDESVSRKLAPAERAERLKLQQAKLSGLSIRGQYEPADALVDKCCSSYESDRISYIEWSLCISREYELANNSKKDTDLTFTSDGMLKLARTSKIEPMQSMSEIQVRYALVRRGLALDQANIMEYENHDKLTELLLEVRMQEPPLGYQRVSMKQLEAADKKFFVLLGEATRSGIKANQTGRPCDQAFAGVFNSAEFRHLLQPRMNQGRKRRSEVGQSSSTKLKLDATTQKQWDVASTAQDSQVALADDSGMDDLSKTDSADGILQGERKKKTAFLCSEAEFMVLEKFCDGTHPHKQWGYDFEKGEFNTAKEAEYPKALCEQYANVLERLAFGSNFQRATIDRPEKVRPQQQAKGRALPQIIPEFAAVRTVTSNEMPPINDKKVLSSSWHSIPAGSKLLRTEAKRGGRGMQDFVEVAKSEMLGIILDTSKHGCVVIDNKDTRKAELAAEIRKILERGNMDVDTLPSVLGRVQFAEMRISGRQGKLALADIREWERSAKIQKQLVLDPVSMEAFKTLLARVTSGKPQQLSADVPERPVIIFTDGAVETNENGNVEATIGGVLIYDNTVQMFGNRVDDDVLKDWMTELNHPVGLTEMYAVVVALGLWKDVMAGRRVICFCDNWTAIDVFVKSSSPIRWWRRLLLALEKIDENLNCLLWMARVASPSNVADPPSRGRWDQVEFMKPFVVRHPRCPITGKALERL</sequence>
<evidence type="ECO:0000313" key="3">
    <source>
        <dbReference type="EMBL" id="CAI3989860.1"/>
    </source>
</evidence>
<dbReference type="EMBL" id="CAMXCT020001413">
    <property type="protein sequence ID" value="CAL1143235.1"/>
    <property type="molecule type" value="Genomic_DNA"/>
</dbReference>
<feature type="region of interest" description="Disordered" evidence="1">
    <location>
        <begin position="630"/>
        <end position="653"/>
    </location>
</feature>
<dbReference type="AlphaFoldDB" id="A0A9P1CE51"/>
<feature type="compositionally biased region" description="Polar residues" evidence="1">
    <location>
        <begin position="642"/>
        <end position="653"/>
    </location>
</feature>
<keyword evidence="6" id="KW-1185">Reference proteome</keyword>
<reference evidence="3" key="1">
    <citation type="submission" date="2022-10" db="EMBL/GenBank/DDBJ databases">
        <authorList>
            <person name="Chen Y."/>
            <person name="Dougan E. K."/>
            <person name="Chan C."/>
            <person name="Rhodes N."/>
            <person name="Thang M."/>
        </authorList>
    </citation>
    <scope>NUCLEOTIDE SEQUENCE</scope>
</reference>
<proteinExistence type="predicted"/>
<accession>A0A9P1CE51</accession>
<protein>
    <submittedName>
        <fullName evidence="5">F-box domain-containing protein</fullName>
    </submittedName>
</protein>
<keyword evidence="2" id="KW-0472">Membrane</keyword>
<evidence type="ECO:0000313" key="6">
    <source>
        <dbReference type="Proteomes" id="UP001152797"/>
    </source>
</evidence>